<dbReference type="Gene3D" id="2.60.120.200">
    <property type="match status" value="1"/>
</dbReference>
<dbReference type="InterPro" id="IPR013320">
    <property type="entry name" value="ConA-like_dom_sf"/>
</dbReference>
<keyword evidence="1" id="KW-0732">Signal</keyword>
<organism evidence="2 3">
    <name type="scientific">Candidatus Ornithomonoglobus intestinigallinarum</name>
    <dbReference type="NCBI Taxonomy" id="2840894"/>
    <lineage>
        <taxon>Bacteria</taxon>
        <taxon>Bacillati</taxon>
        <taxon>Bacillota</taxon>
        <taxon>Clostridia</taxon>
        <taxon>Candidatus Ornithomonoglobus</taxon>
    </lineage>
</organism>
<reference evidence="2" key="1">
    <citation type="submission" date="2020-10" db="EMBL/GenBank/DDBJ databases">
        <authorList>
            <person name="Gilroy R."/>
        </authorList>
    </citation>
    <scope>NUCLEOTIDE SEQUENCE</scope>
    <source>
        <strain evidence="2">CHK181-108</strain>
    </source>
</reference>
<sequence length="737" mass="81146">MNKQIKKLISITAAAFMAAGMLQSVSFAANAPFSADFSEEISEDLRANVNDFAGYNYTGTRVEGLSGRDEGDMAYQVLGEDLPPEWNKAVSVQMPFYDNATYSDIGSDVITMEFVMKYSAGSDRVAVSSYSATNPGAWSWWCLIDWVKFENGKIYVADTAHDGATQTFTDTGMTAKPDEWYRIVVEANREQNKSVVYVNGHRFELTNLSGVFLGFRWTQVQSVMNGNAAETRDVSVTVDDINIYAGPYVQGEGETVSYSASGFGYNESMRGFLIQEPNTTVTDIFGAIDTDCEMYMLESLSSNKIKNSGVVEDGNVVVIKSPDGKTLEYLHIYATDESRIINEDQFGAESTYTMFGEETYAGKTVDTGIYGKADNNYSFDMYTENAPGNAELANRYNFMAYEFPYSAESFTAEFSIAMEGDFDAVKFITRSNYTGTADKGYQEPVAFAKDGTITFGGTKAYPDTFKQKQWYRIAITVYPGEGKYDLYFNNEKVVEKGWLAMSDAFWKDSFDITSFEWFQIQPVYSKLGDDAAGILRNGHVYVDDTITYYGTYMESEDNIAELASDVYEIDKAAGTVTVPADTDLGTFVENVDFGNADAVIYTDNTYSAESADWVDPGNVLVLTSLNGKVHAYYTVVSEQTEDEFKVGEIAINKDGANVTASVDMHVPAGDAAKNAVFALAAYDESGALAGVDYVTENDITGDKTISAALTLSDSENVSVKAMLWDENMKPYVSAEAK</sequence>
<name>A0A9D1KP79_9FIRM</name>
<dbReference type="SUPFAM" id="SSF49899">
    <property type="entry name" value="Concanavalin A-like lectins/glucanases"/>
    <property type="match status" value="1"/>
</dbReference>
<dbReference type="EMBL" id="DVLU01000014">
    <property type="protein sequence ID" value="HIT84599.1"/>
    <property type="molecule type" value="Genomic_DNA"/>
</dbReference>
<dbReference type="AlphaFoldDB" id="A0A9D1KP79"/>
<accession>A0A9D1KP79</accession>
<proteinExistence type="predicted"/>
<comment type="caution">
    <text evidence="2">The sequence shown here is derived from an EMBL/GenBank/DDBJ whole genome shotgun (WGS) entry which is preliminary data.</text>
</comment>
<evidence type="ECO:0000313" key="3">
    <source>
        <dbReference type="Proteomes" id="UP000824165"/>
    </source>
</evidence>
<evidence type="ECO:0000313" key="2">
    <source>
        <dbReference type="EMBL" id="HIT84599.1"/>
    </source>
</evidence>
<dbReference type="Proteomes" id="UP000824165">
    <property type="component" value="Unassembled WGS sequence"/>
</dbReference>
<evidence type="ECO:0000256" key="1">
    <source>
        <dbReference type="SAM" id="SignalP"/>
    </source>
</evidence>
<protein>
    <submittedName>
        <fullName evidence="2">Uncharacterized protein</fullName>
    </submittedName>
</protein>
<feature type="chain" id="PRO_5038756067" evidence="1">
    <location>
        <begin position="29"/>
        <end position="737"/>
    </location>
</feature>
<gene>
    <name evidence="2" type="ORF">IAA60_01705</name>
</gene>
<feature type="signal peptide" evidence="1">
    <location>
        <begin position="1"/>
        <end position="28"/>
    </location>
</feature>
<reference evidence="2" key="2">
    <citation type="journal article" date="2021" name="PeerJ">
        <title>Extensive microbial diversity within the chicken gut microbiome revealed by metagenomics and culture.</title>
        <authorList>
            <person name="Gilroy R."/>
            <person name="Ravi A."/>
            <person name="Getino M."/>
            <person name="Pursley I."/>
            <person name="Horton D.L."/>
            <person name="Alikhan N.F."/>
            <person name="Baker D."/>
            <person name="Gharbi K."/>
            <person name="Hall N."/>
            <person name="Watson M."/>
            <person name="Adriaenssens E.M."/>
            <person name="Foster-Nyarko E."/>
            <person name="Jarju S."/>
            <person name="Secka A."/>
            <person name="Antonio M."/>
            <person name="Oren A."/>
            <person name="Chaudhuri R.R."/>
            <person name="La Ragione R."/>
            <person name="Hildebrand F."/>
            <person name="Pallen M.J."/>
        </authorList>
    </citation>
    <scope>NUCLEOTIDE SEQUENCE</scope>
    <source>
        <strain evidence="2">CHK181-108</strain>
    </source>
</reference>